<feature type="region of interest" description="Disordered" evidence="1">
    <location>
        <begin position="1"/>
        <end position="36"/>
    </location>
</feature>
<dbReference type="OrthoDB" id="10368286at2759"/>
<name>A0A9D4ZH48_ADICA</name>
<gene>
    <name evidence="2" type="ORF">GOP47_0013061</name>
</gene>
<dbReference type="AlphaFoldDB" id="A0A9D4ZH48"/>
<evidence type="ECO:0000313" key="3">
    <source>
        <dbReference type="Proteomes" id="UP000886520"/>
    </source>
</evidence>
<evidence type="ECO:0000256" key="1">
    <source>
        <dbReference type="SAM" id="MobiDB-lite"/>
    </source>
</evidence>
<dbReference type="Proteomes" id="UP000886520">
    <property type="component" value="Chromosome 12"/>
</dbReference>
<evidence type="ECO:0000313" key="2">
    <source>
        <dbReference type="EMBL" id="KAI5072955.1"/>
    </source>
</evidence>
<accession>A0A9D4ZH48</accession>
<proteinExistence type="predicted"/>
<comment type="caution">
    <text evidence="2">The sequence shown here is derived from an EMBL/GenBank/DDBJ whole genome shotgun (WGS) entry which is preliminary data.</text>
</comment>
<organism evidence="2 3">
    <name type="scientific">Adiantum capillus-veneris</name>
    <name type="common">Maidenhair fern</name>
    <dbReference type="NCBI Taxonomy" id="13818"/>
    <lineage>
        <taxon>Eukaryota</taxon>
        <taxon>Viridiplantae</taxon>
        <taxon>Streptophyta</taxon>
        <taxon>Embryophyta</taxon>
        <taxon>Tracheophyta</taxon>
        <taxon>Polypodiopsida</taxon>
        <taxon>Polypodiidae</taxon>
        <taxon>Polypodiales</taxon>
        <taxon>Pteridineae</taxon>
        <taxon>Pteridaceae</taxon>
        <taxon>Vittarioideae</taxon>
        <taxon>Adiantum</taxon>
    </lineage>
</organism>
<feature type="compositionally biased region" description="Basic and acidic residues" evidence="1">
    <location>
        <begin position="1"/>
        <end position="11"/>
    </location>
</feature>
<protein>
    <submittedName>
        <fullName evidence="2">Uncharacterized protein</fullName>
    </submittedName>
</protein>
<reference evidence="2" key="1">
    <citation type="submission" date="2021-01" db="EMBL/GenBank/DDBJ databases">
        <title>Adiantum capillus-veneris genome.</title>
        <authorList>
            <person name="Fang Y."/>
            <person name="Liao Q."/>
        </authorList>
    </citation>
    <scope>NUCLEOTIDE SEQUENCE</scope>
    <source>
        <strain evidence="2">H3</strain>
        <tissue evidence="2">Leaf</tissue>
    </source>
</reference>
<dbReference type="EMBL" id="JABFUD020000012">
    <property type="protein sequence ID" value="KAI5072955.1"/>
    <property type="molecule type" value="Genomic_DNA"/>
</dbReference>
<sequence length="142" mass="16758">MPDLPSTHEEEQQGPAPEALDVRGDLEQEIEDMPEGPAKEFLLYEKKVMESAALAFLQPEEQVKDLGHDFLPLPLMRREAIMWKEKMRPSLPRNEDWGYEGIPLTTEQAQTLIEDHPRWRRKWLHDRPNDLKHFHNTPQPFK</sequence>
<keyword evidence="3" id="KW-1185">Reference proteome</keyword>